<dbReference type="EMBL" id="JAPWTJ010002408">
    <property type="protein sequence ID" value="KAJ8966219.1"/>
    <property type="molecule type" value="Genomic_DNA"/>
</dbReference>
<dbReference type="Proteomes" id="UP001162164">
    <property type="component" value="Unassembled WGS sequence"/>
</dbReference>
<accession>A0ABQ9IV99</accession>
<protein>
    <submittedName>
        <fullName evidence="1">Uncharacterized protein</fullName>
    </submittedName>
</protein>
<sequence>MDSKQAPKHHWQHCHPEQCESKKITLCASHWVRVTQLAYLSHKEEIENYLSEKAKKERGAIAVKRSRLVGDMWILLAVRMSANFVKTALRKGGCPLEKGKTNFSCLASCTAEFTLQTLQYFNNLEHTQLTYSVANLHLKEQHTMLFLGFGQENRLSNSRMYFHQDVFQTNRRKLWRKLKLQALKNLKCVLSVILPPFLLKLTNFSLSQS</sequence>
<comment type="caution">
    <text evidence="1">The sequence shown here is derived from an EMBL/GenBank/DDBJ whole genome shotgun (WGS) entry which is preliminary data.</text>
</comment>
<organism evidence="1 2">
    <name type="scientific">Molorchus minor</name>
    <dbReference type="NCBI Taxonomy" id="1323400"/>
    <lineage>
        <taxon>Eukaryota</taxon>
        <taxon>Metazoa</taxon>
        <taxon>Ecdysozoa</taxon>
        <taxon>Arthropoda</taxon>
        <taxon>Hexapoda</taxon>
        <taxon>Insecta</taxon>
        <taxon>Pterygota</taxon>
        <taxon>Neoptera</taxon>
        <taxon>Endopterygota</taxon>
        <taxon>Coleoptera</taxon>
        <taxon>Polyphaga</taxon>
        <taxon>Cucujiformia</taxon>
        <taxon>Chrysomeloidea</taxon>
        <taxon>Cerambycidae</taxon>
        <taxon>Lamiinae</taxon>
        <taxon>Monochamini</taxon>
        <taxon>Molorchus</taxon>
    </lineage>
</organism>
<proteinExistence type="predicted"/>
<evidence type="ECO:0000313" key="2">
    <source>
        <dbReference type="Proteomes" id="UP001162164"/>
    </source>
</evidence>
<keyword evidence="2" id="KW-1185">Reference proteome</keyword>
<gene>
    <name evidence="1" type="ORF">NQ317_010377</name>
</gene>
<evidence type="ECO:0000313" key="1">
    <source>
        <dbReference type="EMBL" id="KAJ8966219.1"/>
    </source>
</evidence>
<reference evidence="1" key="1">
    <citation type="journal article" date="2023" name="Insect Mol. Biol.">
        <title>Genome sequencing provides insights into the evolution of gene families encoding plant cell wall-degrading enzymes in longhorned beetles.</title>
        <authorList>
            <person name="Shin N.R."/>
            <person name="Okamura Y."/>
            <person name="Kirsch R."/>
            <person name="Pauchet Y."/>
        </authorList>
    </citation>
    <scope>NUCLEOTIDE SEQUENCE</scope>
    <source>
        <strain evidence="1">MMC_N1</strain>
    </source>
</reference>
<name>A0ABQ9IV99_9CUCU</name>